<organism evidence="1">
    <name type="scientific">Mycobacterium sp. (strain MCS)</name>
    <dbReference type="NCBI Taxonomy" id="164756"/>
    <lineage>
        <taxon>Bacteria</taxon>
        <taxon>Bacillati</taxon>
        <taxon>Actinomycetota</taxon>
        <taxon>Actinomycetes</taxon>
        <taxon>Mycobacteriales</taxon>
        <taxon>Mycobacteriaceae</taxon>
        <taxon>Mycobacterium</taxon>
    </lineage>
</organism>
<protein>
    <submittedName>
        <fullName evidence="1">Uncharacterized protein</fullName>
    </submittedName>
</protein>
<evidence type="ECO:0000313" key="1">
    <source>
        <dbReference type="EMBL" id="ABG06878.1"/>
    </source>
</evidence>
<sequence length="1034" mass="111250">MTAPRPAGSRYAFLPYYRTGAVSALRQAFRPTAAVRATMTVSVAVRALPADQDVAQPPKADVNVTIRGPGDVVGVDPVQIIRRHPAPGTVNAEPGDLAHIEFDRPDLPWQFTPTGPGADGNLPPWLRLVVVDAANAVFTPRSSDRLATVEVPATELPPPDDAWAWAHAQVIGSDVAGGLDENNPALNLSRLLCPRRLTEDKEWIACLVPVFRAGQEAGLTGTAQTSTLAYAWRAGDARVVLPVYDSWTFRTGRDGDFATLAGRLRPPDADSRVDVGIRHVDTGHPGNGIVGVGPGDPGRRRSVRGALVAVDDPLTDTKKWPAPTTAELRRQLEAVAGYRYGANVPATPTVGPPLYGGAHIARGDVSEAAPGWFRTLNLDPADRLVAGLGTRVVQMDQEDLMASAWAQVGGVLATNQALRLAQLGRYVSESLHRRLEKLDGASLLTVTNPVTGRLPDPTFGTLRARLAAGALPLAAIGQLRRFAPPRGPATRFAGNAASRTTAVRRLLTDDAGRTRSWVRPLGDVLGSGSPAVLAELGTEIGFDAASLVALSTPDLRVAADGGAALRAHVAPAGEVVARVLSATLDRLIAALPAPDDNDHPPDVVTDVRPRISELLRTAQHWRVTDWSLSADTARRIGLDAHTDERGRQTLRTAELVDWWSDPGGVDTSRPGAATSSAWRRDTAGLFAAAATAPVTADTARPTLAVSTLKLVPALQPSVTTTRRVLGRLPRLVDWPEWLPPDWFDDRRVEPVLAGPRFDHPMYEALHRYDPEWLMPGVADIQPAELVTVLQTNRRFVEAFLVGCNTEFASELVWRGYPSDGRATSFRSFWTAADELTQPVHRFDAQAPLGGHLRDDVANALVVVVRGEVVRRYPTMLAALVTQRGQGDPPSGFNPLGAATPLFRLHLDPDILLLGFSLPGAPPKPAERLQNPPPGKPMAWWFTLSEHVGEPRFGLLEGDGRPSTAPALDRDGLTWDDLDPRKSGFLPAKAPSVPVDGAVMRADSARFAWLLFRHPERAAFAARDILIANRMRSEP</sequence>
<gene>
    <name evidence="1" type="ordered locus">Mmcs_0758</name>
</gene>
<reference evidence="1" key="1">
    <citation type="submission" date="2006-06" db="EMBL/GenBank/DDBJ databases">
        <title>Complete sequence of chromosome of Mycobacterium sp. MCS.</title>
        <authorList>
            <consortium name="US DOE Joint Genome Institute"/>
            <person name="Copeland A."/>
            <person name="Lucas S."/>
            <person name="Lapidus A."/>
            <person name="Barry K."/>
            <person name="Detter J.C."/>
            <person name="Glavina del Rio T."/>
            <person name="Hammon N."/>
            <person name="Israni S."/>
            <person name="Dalin E."/>
            <person name="Tice H."/>
            <person name="Pitluck S."/>
            <person name="Martinez M."/>
            <person name="Schmutz J."/>
            <person name="Larimer F."/>
            <person name="Land M."/>
            <person name="Hauser L."/>
            <person name="Kyrpides N."/>
            <person name="Kim E."/>
            <person name="Miller C.D."/>
            <person name="Hughes J.E."/>
            <person name="Anderson A.J."/>
            <person name="Sims R.C."/>
            <person name="Richardson P."/>
        </authorList>
    </citation>
    <scope>NUCLEOTIDE SEQUENCE [LARGE SCALE GENOMIC DNA]</scope>
    <source>
        <strain evidence="1">MCS</strain>
    </source>
</reference>
<dbReference type="EMBL" id="CP000384">
    <property type="protein sequence ID" value="ABG06878.1"/>
    <property type="molecule type" value="Genomic_DNA"/>
</dbReference>
<proteinExistence type="predicted"/>
<accession>A0A5Q5BFB7</accession>
<dbReference type="AlphaFoldDB" id="A0A5Q5BFB7"/>
<name>A0A5Q5BFB7_MYCSS</name>
<dbReference type="KEGG" id="mmc:Mmcs_0758"/>